<dbReference type="InterPro" id="IPR003423">
    <property type="entry name" value="OMP_efflux"/>
</dbReference>
<keyword evidence="2" id="KW-0472">Membrane</keyword>
<keyword evidence="4" id="KW-1185">Reference proteome</keyword>
<reference evidence="3 4" key="1">
    <citation type="submission" date="2016-12" db="EMBL/GenBank/DDBJ databases">
        <authorList>
            <person name="Song W.-J."/>
            <person name="Kurnit D.M."/>
        </authorList>
    </citation>
    <scope>NUCLEOTIDE SEQUENCE [LARGE SCALE GENOMIC DNA]</scope>
    <source>
        <strain evidence="3 4">HSG9</strain>
    </source>
</reference>
<comment type="caution">
    <text evidence="3">The sequence shown here is derived from an EMBL/GenBank/DDBJ whole genome shotgun (WGS) entry which is preliminary data.</text>
</comment>
<dbReference type="AlphaFoldDB" id="A0A1V6LVZ3"/>
<comment type="subcellular location">
    <subcellularLocation>
        <location evidence="2">Cell membrane</location>
        <topology evidence="2">Lipid-anchor</topology>
    </subcellularLocation>
</comment>
<dbReference type="EMBL" id="MTBC01000001">
    <property type="protein sequence ID" value="OQD44352.1"/>
    <property type="molecule type" value="Genomic_DNA"/>
</dbReference>
<dbReference type="OrthoDB" id="9770517at2"/>
<dbReference type="GO" id="GO:0015562">
    <property type="term" value="F:efflux transmembrane transporter activity"/>
    <property type="evidence" value="ECO:0007669"/>
    <property type="project" value="InterPro"/>
</dbReference>
<dbReference type="PROSITE" id="PS51257">
    <property type="entry name" value="PROKAR_LIPOPROTEIN"/>
    <property type="match status" value="1"/>
</dbReference>
<dbReference type="Proteomes" id="UP000191680">
    <property type="component" value="Unassembled WGS sequence"/>
</dbReference>
<keyword evidence="2" id="KW-0812">Transmembrane</keyword>
<proteinExistence type="inferred from homology"/>
<gene>
    <name evidence="3" type="ORF">BUL40_02025</name>
</gene>
<evidence type="ECO:0000256" key="1">
    <source>
        <dbReference type="ARBA" id="ARBA00007613"/>
    </source>
</evidence>
<evidence type="ECO:0008006" key="5">
    <source>
        <dbReference type="Google" id="ProtNLM"/>
    </source>
</evidence>
<name>A0A1V6LVZ3_9FLAO</name>
<dbReference type="Gene3D" id="2.20.200.10">
    <property type="entry name" value="Outer membrane efflux proteins (OEP)"/>
    <property type="match status" value="1"/>
</dbReference>
<evidence type="ECO:0000256" key="2">
    <source>
        <dbReference type="RuleBase" id="RU362097"/>
    </source>
</evidence>
<comment type="similarity">
    <text evidence="1 2">Belongs to the outer membrane factor (OMF) (TC 1.B.17) family.</text>
</comment>
<dbReference type="PANTHER" id="PTHR30203">
    <property type="entry name" value="OUTER MEMBRANE CATION EFFLUX PROTEIN"/>
    <property type="match status" value="1"/>
</dbReference>
<keyword evidence="2" id="KW-0449">Lipoprotein</keyword>
<sequence>MLKPKTMIKRNNIKFIAILVLPLVLQSCFVAKNYERPDVETQKLYRTDQLPQDSVSMAQVSWKDIFTDAQLQSYIEKGLTNNLDIRIALQNIISAEAYLKQGKAGYFPTLSATASATRTKNSENSQFGSIFSEAIEQYQLSGTLSWEADVWGKIRSNKRAANANYLQSVAAHQAVKTQLVASIADLYYQLLALDRQKLVAEETLEARKSSLETTIALKDAGQVTEVAVKQTEAQVHTTEIILIDLENNIKLLENSFSLLLGEAPHSIARTTIEDQEINTDLNTGVPALLLANRPDVIQAEYALVNAFELTNVARSSMYPSLTLTAQGGFQSLELDNFIDASSLFSSLVGSLTQPLFNQRKLRTQLEAAKAQQEQALLNYKKSLLTAGQEVSNALYNYEAETKKLSAREKELDSYALAEDYSEELLNNGLANYLEVLTARQNALNSELNLIDSKYGQLSATVELYRALGGGWQ</sequence>
<dbReference type="Pfam" id="PF02321">
    <property type="entry name" value="OEP"/>
    <property type="match status" value="2"/>
</dbReference>
<dbReference type="NCBIfam" id="TIGR01845">
    <property type="entry name" value="outer_NodT"/>
    <property type="match status" value="1"/>
</dbReference>
<keyword evidence="2" id="KW-0564">Palmitate</keyword>
<organism evidence="3 4">
    <name type="scientific">Croceivirga radicis</name>
    <dbReference type="NCBI Taxonomy" id="1929488"/>
    <lineage>
        <taxon>Bacteria</taxon>
        <taxon>Pseudomonadati</taxon>
        <taxon>Bacteroidota</taxon>
        <taxon>Flavobacteriia</taxon>
        <taxon>Flavobacteriales</taxon>
        <taxon>Flavobacteriaceae</taxon>
        <taxon>Croceivirga</taxon>
    </lineage>
</organism>
<dbReference type="InterPro" id="IPR010131">
    <property type="entry name" value="MdtP/NodT-like"/>
</dbReference>
<evidence type="ECO:0000313" key="3">
    <source>
        <dbReference type="EMBL" id="OQD44352.1"/>
    </source>
</evidence>
<keyword evidence="2" id="KW-1134">Transmembrane beta strand</keyword>
<dbReference type="GO" id="GO:0005886">
    <property type="term" value="C:plasma membrane"/>
    <property type="evidence" value="ECO:0007669"/>
    <property type="project" value="UniProtKB-SubCell"/>
</dbReference>
<accession>A0A1V6LVZ3</accession>
<dbReference type="SUPFAM" id="SSF56954">
    <property type="entry name" value="Outer membrane efflux proteins (OEP)"/>
    <property type="match status" value="1"/>
</dbReference>
<dbReference type="Gene3D" id="1.20.1600.10">
    <property type="entry name" value="Outer membrane efflux proteins (OEP)"/>
    <property type="match status" value="1"/>
</dbReference>
<evidence type="ECO:0000313" key="4">
    <source>
        <dbReference type="Proteomes" id="UP000191680"/>
    </source>
</evidence>
<dbReference type="PANTHER" id="PTHR30203:SF33">
    <property type="entry name" value="BLR4455 PROTEIN"/>
    <property type="match status" value="1"/>
</dbReference>
<protein>
    <recommendedName>
        <fullName evidence="5">RND transporter</fullName>
    </recommendedName>
</protein>